<feature type="region of interest" description="Disordered" evidence="1">
    <location>
        <begin position="1"/>
        <end position="39"/>
    </location>
</feature>
<gene>
    <name evidence="2" type="ORF">HGM15179_008357</name>
</gene>
<organism evidence="2 3">
    <name type="scientific">Zosterops borbonicus</name>
    <dbReference type="NCBI Taxonomy" id="364589"/>
    <lineage>
        <taxon>Eukaryota</taxon>
        <taxon>Metazoa</taxon>
        <taxon>Chordata</taxon>
        <taxon>Craniata</taxon>
        <taxon>Vertebrata</taxon>
        <taxon>Euteleostomi</taxon>
        <taxon>Archelosauria</taxon>
        <taxon>Archosauria</taxon>
        <taxon>Dinosauria</taxon>
        <taxon>Saurischia</taxon>
        <taxon>Theropoda</taxon>
        <taxon>Coelurosauria</taxon>
        <taxon>Aves</taxon>
        <taxon>Neognathae</taxon>
        <taxon>Neoaves</taxon>
        <taxon>Telluraves</taxon>
        <taxon>Australaves</taxon>
        <taxon>Passeriformes</taxon>
        <taxon>Sylvioidea</taxon>
        <taxon>Zosteropidae</taxon>
        <taxon>Zosterops</taxon>
    </lineage>
</organism>
<comment type="caution">
    <text evidence="2">The sequence shown here is derived from an EMBL/GenBank/DDBJ whole genome shotgun (WGS) entry which is preliminary data.</text>
</comment>
<feature type="compositionally biased region" description="Acidic residues" evidence="1">
    <location>
        <begin position="9"/>
        <end position="21"/>
    </location>
</feature>
<feature type="region of interest" description="Disordered" evidence="1">
    <location>
        <begin position="74"/>
        <end position="117"/>
    </location>
</feature>
<reference evidence="2" key="1">
    <citation type="submission" date="2019-04" db="EMBL/GenBank/DDBJ databases">
        <title>Genome assembly of Zosterops borbonicus 15179.</title>
        <authorList>
            <person name="Leroy T."/>
            <person name="Anselmetti Y."/>
            <person name="Tilak M.-K."/>
            <person name="Nabholz B."/>
        </authorList>
    </citation>
    <scope>NUCLEOTIDE SEQUENCE</scope>
    <source>
        <strain evidence="2">HGM_15179</strain>
        <tissue evidence="2">Muscle</tissue>
    </source>
</reference>
<sequence>MLSGTGCDFGDDDGDDDEEKEEPCGDRQESSSPSPLWAALGVSQTQGVILGTMMIRRRRRSHVVMDRKQISISSLGSSRRVTGTGCGFGDDEEEESCGDGQKADLNLLPGHLQELSG</sequence>
<evidence type="ECO:0000256" key="1">
    <source>
        <dbReference type="SAM" id="MobiDB-lite"/>
    </source>
</evidence>
<evidence type="ECO:0000313" key="3">
    <source>
        <dbReference type="Proteomes" id="UP000796761"/>
    </source>
</evidence>
<dbReference type="EMBL" id="SWJQ01000211">
    <property type="protein sequence ID" value="TRZ18729.1"/>
    <property type="molecule type" value="Genomic_DNA"/>
</dbReference>
<accession>A0A8K1GJ85</accession>
<name>A0A8K1GJ85_9PASS</name>
<dbReference type="Proteomes" id="UP000796761">
    <property type="component" value="Unassembled WGS sequence"/>
</dbReference>
<keyword evidence="3" id="KW-1185">Reference proteome</keyword>
<proteinExistence type="predicted"/>
<protein>
    <submittedName>
        <fullName evidence="2">Uncharacterized protein</fullName>
    </submittedName>
</protein>
<dbReference type="AlphaFoldDB" id="A0A8K1GJ85"/>
<evidence type="ECO:0000313" key="2">
    <source>
        <dbReference type="EMBL" id="TRZ18729.1"/>
    </source>
</evidence>